<evidence type="ECO:0000256" key="1">
    <source>
        <dbReference type="SAM" id="MobiDB-lite"/>
    </source>
</evidence>
<dbReference type="AlphaFoldDB" id="A0A5N5QCY4"/>
<evidence type="ECO:0000313" key="4">
    <source>
        <dbReference type="Proteomes" id="UP000383932"/>
    </source>
</evidence>
<evidence type="ECO:0000259" key="2">
    <source>
        <dbReference type="Pfam" id="PF12770"/>
    </source>
</evidence>
<dbReference type="Proteomes" id="UP000383932">
    <property type="component" value="Unassembled WGS sequence"/>
</dbReference>
<feature type="region of interest" description="Disordered" evidence="1">
    <location>
        <begin position="13"/>
        <end position="32"/>
    </location>
</feature>
<evidence type="ECO:0000313" key="3">
    <source>
        <dbReference type="EMBL" id="KAB5589197.1"/>
    </source>
</evidence>
<protein>
    <submittedName>
        <fullName evidence="3">Aromatic di-alanine and TPR containing protein</fullName>
    </submittedName>
</protein>
<keyword evidence="4" id="KW-1185">Reference proteome</keyword>
<dbReference type="OrthoDB" id="9991317at2759"/>
<gene>
    <name evidence="3" type="ORF">CTheo_7355</name>
</gene>
<sequence>MRTKDLKQVAVELHTASSQSSNSPTPSYGANSLEDATQKHYRLAEHYDQLLSKARMIPGFESFLRPRKASELVRAAKIGSMVVINVHASRCDALILLPGKAKIEHVPLPEFSQPKARPARDHIEESLHRQNLREHRSFEVDELPHITWRTTGSLSFLPLHASGLYNHSQAKLSDFAISYYTPTLSVMLATHLVPSHANTGILGVSQEATSGQAPLPGTKEELTAIQKHIQTPLQCTQLNDQHATTAAVLAGMEKHTWVHLACHAHQNLEDPTESGFFLYDGTLTLKKIIENAFKKKGSAFLSACQTAKGDKTLPDEAVHLASGMLMAGYPSVIATMWSVVDEDAPVIADKVYGYLLRGGKLEHKDATKALHIAVNELRNKIGERAFERWVPYIHIGV</sequence>
<organism evidence="3 4">
    <name type="scientific">Ceratobasidium theobromae</name>
    <dbReference type="NCBI Taxonomy" id="1582974"/>
    <lineage>
        <taxon>Eukaryota</taxon>
        <taxon>Fungi</taxon>
        <taxon>Dikarya</taxon>
        <taxon>Basidiomycota</taxon>
        <taxon>Agaricomycotina</taxon>
        <taxon>Agaricomycetes</taxon>
        <taxon>Cantharellales</taxon>
        <taxon>Ceratobasidiaceae</taxon>
        <taxon>Ceratobasidium</taxon>
    </lineage>
</organism>
<name>A0A5N5QCY4_9AGAM</name>
<feature type="domain" description="CHAT" evidence="2">
    <location>
        <begin position="139"/>
        <end position="396"/>
    </location>
</feature>
<dbReference type="EMBL" id="SSOP01000303">
    <property type="protein sequence ID" value="KAB5589197.1"/>
    <property type="molecule type" value="Genomic_DNA"/>
</dbReference>
<reference evidence="3 4" key="1">
    <citation type="journal article" date="2019" name="Fungal Biol. Biotechnol.">
        <title>Draft genome sequence of fastidious pathogen Ceratobasidium theobromae, which causes vascular-streak dieback in Theobroma cacao.</title>
        <authorList>
            <person name="Ali S.S."/>
            <person name="Asman A."/>
            <person name="Shao J."/>
            <person name="Firmansyah A.P."/>
            <person name="Susilo A.W."/>
            <person name="Rosmana A."/>
            <person name="McMahon P."/>
            <person name="Junaid M."/>
            <person name="Guest D."/>
            <person name="Kheng T.Y."/>
            <person name="Meinhardt L.W."/>
            <person name="Bailey B.A."/>
        </authorList>
    </citation>
    <scope>NUCLEOTIDE SEQUENCE [LARGE SCALE GENOMIC DNA]</scope>
    <source>
        <strain evidence="3 4">CT2</strain>
    </source>
</reference>
<dbReference type="Pfam" id="PF12770">
    <property type="entry name" value="CHAT"/>
    <property type="match status" value="1"/>
</dbReference>
<proteinExistence type="predicted"/>
<feature type="compositionally biased region" description="Low complexity" evidence="1">
    <location>
        <begin position="17"/>
        <end position="27"/>
    </location>
</feature>
<accession>A0A5N5QCY4</accession>
<dbReference type="InterPro" id="IPR024983">
    <property type="entry name" value="CHAT_dom"/>
</dbReference>
<comment type="caution">
    <text evidence="3">The sequence shown here is derived from an EMBL/GenBank/DDBJ whole genome shotgun (WGS) entry which is preliminary data.</text>
</comment>